<organism evidence="1 2">
    <name type="scientific">Actinomyces johnsonii F0542</name>
    <dbReference type="NCBI Taxonomy" id="1321818"/>
    <lineage>
        <taxon>Bacteria</taxon>
        <taxon>Bacillati</taxon>
        <taxon>Actinomycetota</taxon>
        <taxon>Actinomycetes</taxon>
        <taxon>Actinomycetales</taxon>
        <taxon>Actinomycetaceae</taxon>
        <taxon>Actinomyces</taxon>
    </lineage>
</organism>
<name>U1QTH2_9ACTO</name>
<sequence>MCSWDLRIPGIDNKVCLVNHHRTPSPPAQETGRLPRDDQGHCVTNRLFGNSEQTKHARGHNLNTTVI</sequence>
<evidence type="ECO:0000313" key="1">
    <source>
        <dbReference type="EMBL" id="ERH24854.1"/>
    </source>
</evidence>
<dbReference type="AlphaFoldDB" id="U1QTH2"/>
<keyword evidence="2" id="KW-1185">Reference proteome</keyword>
<reference evidence="1 2" key="1">
    <citation type="submission" date="2013-08" db="EMBL/GenBank/DDBJ databases">
        <authorList>
            <person name="Weinstock G."/>
            <person name="Sodergren E."/>
            <person name="Wylie T."/>
            <person name="Fulton L."/>
            <person name="Fulton R."/>
            <person name="Fronick C."/>
            <person name="O'Laughlin M."/>
            <person name="Godfrey J."/>
            <person name="Miner T."/>
            <person name="Herter B."/>
            <person name="Appelbaum E."/>
            <person name="Cordes M."/>
            <person name="Lek S."/>
            <person name="Wollam A."/>
            <person name="Pepin K.H."/>
            <person name="Palsikar V.B."/>
            <person name="Mitreva M."/>
            <person name="Wilson R.K."/>
        </authorList>
    </citation>
    <scope>NUCLEOTIDE SEQUENCE [LARGE SCALE GENOMIC DNA]</scope>
    <source>
        <strain evidence="1 2">F0542</strain>
    </source>
</reference>
<dbReference type="EMBL" id="AWSE01000046">
    <property type="protein sequence ID" value="ERH24854.1"/>
    <property type="molecule type" value="Genomic_DNA"/>
</dbReference>
<dbReference type="Proteomes" id="UP000016536">
    <property type="component" value="Unassembled WGS sequence"/>
</dbReference>
<accession>U1QTH2</accession>
<dbReference type="HOGENOM" id="CLU_2802737_0_0_11"/>
<evidence type="ECO:0000313" key="2">
    <source>
        <dbReference type="Proteomes" id="UP000016536"/>
    </source>
</evidence>
<protein>
    <submittedName>
        <fullName evidence="1">Uncharacterized protein</fullName>
    </submittedName>
</protein>
<proteinExistence type="predicted"/>
<comment type="caution">
    <text evidence="1">The sequence shown here is derived from an EMBL/GenBank/DDBJ whole genome shotgun (WGS) entry which is preliminary data.</text>
</comment>
<gene>
    <name evidence="1" type="ORF">HMPREF1979_01029</name>
</gene>